<dbReference type="STRING" id="1616788.AR543_08805"/>
<dbReference type="InterPro" id="IPR025357">
    <property type="entry name" value="DUF4261"/>
</dbReference>
<accession>A0A172ZFP1</accession>
<reference evidence="3" key="1">
    <citation type="submission" date="2015-10" db="EMBL/GenBank/DDBJ databases">
        <title>Genome of Paenibacillus bovis sp. nov.</title>
        <authorList>
            <person name="Wu Z."/>
            <person name="Gao C."/>
            <person name="Liu Z."/>
            <person name="Zheng H."/>
        </authorList>
    </citation>
    <scope>NUCLEOTIDE SEQUENCE [LARGE SCALE GENOMIC DNA]</scope>
    <source>
        <strain evidence="3">BD3526</strain>
    </source>
</reference>
<evidence type="ECO:0000259" key="1">
    <source>
        <dbReference type="Pfam" id="PF14080"/>
    </source>
</evidence>
<feature type="domain" description="DUF4261" evidence="1">
    <location>
        <begin position="232"/>
        <end position="305"/>
    </location>
</feature>
<dbReference type="AlphaFoldDB" id="A0A172ZFP1"/>
<dbReference type="OrthoDB" id="277550at2"/>
<reference evidence="2 3" key="2">
    <citation type="journal article" date="2016" name="Int. J. Syst. Evol. Microbiol.">
        <title>Paenibacillus bovis sp. nov., isolated from raw yak (Bos grunniens) milk.</title>
        <authorList>
            <person name="Gao C."/>
            <person name="Han J."/>
            <person name="Liu Z."/>
            <person name="Xu X."/>
            <person name="Hang F."/>
            <person name="Wu Z."/>
        </authorList>
    </citation>
    <scope>NUCLEOTIDE SEQUENCE [LARGE SCALE GENOMIC DNA]</scope>
    <source>
        <strain evidence="2 3">BD3526</strain>
    </source>
</reference>
<name>A0A172ZFP1_9BACL</name>
<evidence type="ECO:0000313" key="2">
    <source>
        <dbReference type="EMBL" id="ANF96087.1"/>
    </source>
</evidence>
<dbReference type="RefSeq" id="WP_060533632.1">
    <property type="nucleotide sequence ID" value="NZ_CP013023.1"/>
</dbReference>
<keyword evidence="3" id="KW-1185">Reference proteome</keyword>
<dbReference type="Proteomes" id="UP000078148">
    <property type="component" value="Chromosome"/>
</dbReference>
<dbReference type="Pfam" id="PF14080">
    <property type="entry name" value="DUF4261"/>
    <property type="match status" value="1"/>
</dbReference>
<protein>
    <recommendedName>
        <fullName evidence="1">DUF4261 domain-containing protein</fullName>
    </recommendedName>
</protein>
<proteinExistence type="predicted"/>
<dbReference type="KEGG" id="pbv:AR543_08805"/>
<evidence type="ECO:0000313" key="3">
    <source>
        <dbReference type="Proteomes" id="UP000078148"/>
    </source>
</evidence>
<dbReference type="EMBL" id="CP013023">
    <property type="protein sequence ID" value="ANF96087.1"/>
    <property type="molecule type" value="Genomic_DNA"/>
</dbReference>
<sequence length="326" mass="37449">MRPTNSNQPDPEEQQRLEQDYGYAAIYTAKLLYKQKPVIDREALYAKIQEYTGPLNTADDLEGQEETLAVWEARESVNENGDSQEQLEDHYHFFHLNHTLEYQEGPMPVQTVLMPSGNSIRPEEYETAIQQSWHWPEVADTLAGCSYEMILTDMMARGMPHQRRLPLFNHVLRAILEVAPCDAVYYKESDKLIDPQALLEAFSQGHELYGALNIRLYNIQSDNERREMVMDSRGLAALGVPDVQCHFYDIEPAEVAQFLMNTAEYLYHQGDIIADGETIGMHENQRWKVEHQYSLVGPRRVVLDVDPGEAYYAGMQESNRSSRSQG</sequence>
<gene>
    <name evidence="2" type="ORF">AR543_08805</name>
</gene>
<organism evidence="2 3">
    <name type="scientific">Paenibacillus bovis</name>
    <dbReference type="NCBI Taxonomy" id="1616788"/>
    <lineage>
        <taxon>Bacteria</taxon>
        <taxon>Bacillati</taxon>
        <taxon>Bacillota</taxon>
        <taxon>Bacilli</taxon>
        <taxon>Bacillales</taxon>
        <taxon>Paenibacillaceae</taxon>
        <taxon>Paenibacillus</taxon>
    </lineage>
</organism>